<proteinExistence type="predicted"/>
<organism evidence="1 2">
    <name type="scientific">Orbilia javanica</name>
    <dbReference type="NCBI Taxonomy" id="47235"/>
    <lineage>
        <taxon>Eukaryota</taxon>
        <taxon>Fungi</taxon>
        <taxon>Dikarya</taxon>
        <taxon>Ascomycota</taxon>
        <taxon>Pezizomycotina</taxon>
        <taxon>Orbiliomycetes</taxon>
        <taxon>Orbiliales</taxon>
        <taxon>Orbiliaceae</taxon>
        <taxon>Orbilia</taxon>
    </lineage>
</organism>
<evidence type="ECO:0000313" key="1">
    <source>
        <dbReference type="EMBL" id="KAK6337051.1"/>
    </source>
</evidence>
<dbReference type="EMBL" id="JAVHNR010000007">
    <property type="protein sequence ID" value="KAK6337051.1"/>
    <property type="molecule type" value="Genomic_DNA"/>
</dbReference>
<sequence length="427" mass="47672">MDSPTVPLPGAKNAFRRTDEAMRMLNEVEEALQQRKYRYELVFVVTVYFQTDDTGAQEDSATFATGMKQMLGLPGVSVIECMIPRRVDAADFWLLEIRPKIEAITNSTKGRKLLILHFAGHGTVDSRRGLVLEGGQANTPETVETFDPYDKYALEPPAPKDYLQFIEWGTIRSSLFDKARRGALGALDIIVILDCCYAGVFGIGTTHTHSKLPFDPHGAVIEILAATDKDTRTPMRRLLGGQATFTQKFISVMREMVGHVDKPPITIPKVLAILNTRKQPGTLSAVYDRLGGSAPILFPVTTLGLPPQTDTSKPDLIALGSWRQPCLYLALEIHFTRQPDEATTTSLVRWLLQAESQYDLRVNGVFKAESTIIHLTLSYESLYLFHALRSHGIVTIKRTAENLYSQNLIRGYIDTKDDVARAAKNYR</sequence>
<name>A0AAN8N0A4_9PEZI</name>
<dbReference type="Gene3D" id="3.40.50.1460">
    <property type="match status" value="1"/>
</dbReference>
<comment type="caution">
    <text evidence="1">The sequence shown here is derived from an EMBL/GenBank/DDBJ whole genome shotgun (WGS) entry which is preliminary data.</text>
</comment>
<accession>A0AAN8N0A4</accession>
<dbReference type="AlphaFoldDB" id="A0AAN8N0A4"/>
<reference evidence="1 2" key="1">
    <citation type="submission" date="2019-10" db="EMBL/GenBank/DDBJ databases">
        <authorList>
            <person name="Palmer J.M."/>
        </authorList>
    </citation>
    <scope>NUCLEOTIDE SEQUENCE [LARGE SCALE GENOMIC DNA]</scope>
    <source>
        <strain evidence="1 2">TWF718</strain>
    </source>
</reference>
<protein>
    <recommendedName>
        <fullName evidence="3">Caspase domain-containing protein</fullName>
    </recommendedName>
</protein>
<gene>
    <name evidence="1" type="ORF">TWF718_009837</name>
</gene>
<evidence type="ECO:0008006" key="3">
    <source>
        <dbReference type="Google" id="ProtNLM"/>
    </source>
</evidence>
<dbReference type="Proteomes" id="UP001313282">
    <property type="component" value="Unassembled WGS sequence"/>
</dbReference>
<evidence type="ECO:0000313" key="2">
    <source>
        <dbReference type="Proteomes" id="UP001313282"/>
    </source>
</evidence>
<keyword evidence="2" id="KW-1185">Reference proteome</keyword>